<sequence>MSDIQTRGKEEKMTDRPSVRMSLLELPTNWRVFVSPGSFYKSGGRLFINPNSQINVKPDRNCVVQVTRLEQGFLVNMSTLPRNLRYMEVTEKVTVGNNFIPLAEEGLFKIVDSL</sequence>
<organism evidence="1 2">
    <name type="scientific">candidate division WWE3 bacterium RIFOXYD1_FULL_43_17</name>
    <dbReference type="NCBI Taxonomy" id="1802652"/>
    <lineage>
        <taxon>Bacteria</taxon>
        <taxon>Katanobacteria</taxon>
    </lineage>
</organism>
<name>A0A1F4XEW6_UNCKA</name>
<protein>
    <submittedName>
        <fullName evidence="1">Uncharacterized protein</fullName>
    </submittedName>
</protein>
<proteinExistence type="predicted"/>
<dbReference type="AlphaFoldDB" id="A0A1F4XEW6"/>
<dbReference type="Proteomes" id="UP000177845">
    <property type="component" value="Unassembled WGS sequence"/>
</dbReference>
<comment type="caution">
    <text evidence="1">The sequence shown here is derived from an EMBL/GenBank/DDBJ whole genome shotgun (WGS) entry which is preliminary data.</text>
</comment>
<gene>
    <name evidence="1" type="ORF">A3K01_02695</name>
</gene>
<reference evidence="1 2" key="1">
    <citation type="journal article" date="2016" name="Nat. Commun.">
        <title>Thousands of microbial genomes shed light on interconnected biogeochemical processes in an aquifer system.</title>
        <authorList>
            <person name="Anantharaman K."/>
            <person name="Brown C.T."/>
            <person name="Hug L.A."/>
            <person name="Sharon I."/>
            <person name="Castelle C.J."/>
            <person name="Probst A.J."/>
            <person name="Thomas B.C."/>
            <person name="Singh A."/>
            <person name="Wilkins M.J."/>
            <person name="Karaoz U."/>
            <person name="Brodie E.L."/>
            <person name="Williams K.H."/>
            <person name="Hubbard S.S."/>
            <person name="Banfield J.F."/>
        </authorList>
    </citation>
    <scope>NUCLEOTIDE SEQUENCE [LARGE SCALE GENOMIC DNA]</scope>
</reference>
<evidence type="ECO:0000313" key="1">
    <source>
        <dbReference type="EMBL" id="OGC80186.1"/>
    </source>
</evidence>
<evidence type="ECO:0000313" key="2">
    <source>
        <dbReference type="Proteomes" id="UP000177845"/>
    </source>
</evidence>
<dbReference type="EMBL" id="MEWJ01000020">
    <property type="protein sequence ID" value="OGC80186.1"/>
    <property type="molecule type" value="Genomic_DNA"/>
</dbReference>
<accession>A0A1F4XEW6</accession>